<dbReference type="Pfam" id="PF00089">
    <property type="entry name" value="Trypsin"/>
    <property type="match status" value="1"/>
</dbReference>
<keyword evidence="2" id="KW-0964">Secreted</keyword>
<evidence type="ECO:0000256" key="13">
    <source>
        <dbReference type="SAM" id="SignalP"/>
    </source>
</evidence>
<evidence type="ECO:0000313" key="15">
    <source>
        <dbReference type="Ensembl" id="ENSPNYP00000003704.1"/>
    </source>
</evidence>
<evidence type="ECO:0000256" key="7">
    <source>
        <dbReference type="ARBA" id="ARBA00023145"/>
    </source>
</evidence>
<proteinExistence type="predicted"/>
<feature type="chain" id="PRO_5044589892" description="Granzyme M" evidence="13">
    <location>
        <begin position="24"/>
        <end position="257"/>
    </location>
</feature>
<reference evidence="17" key="2">
    <citation type="submission" date="2025-04" db="UniProtKB">
        <authorList>
            <consortium name="RefSeq"/>
        </authorList>
    </citation>
    <scope>IDENTIFICATION</scope>
</reference>
<accession>A0A3B4F257</accession>
<dbReference type="InterPro" id="IPR018114">
    <property type="entry name" value="TRYPSIN_HIS"/>
</dbReference>
<keyword evidence="4 13" id="KW-0732">Signal</keyword>
<reference evidence="15" key="1">
    <citation type="submission" date="2023-09" db="UniProtKB">
        <authorList>
            <consortium name="Ensembl"/>
        </authorList>
    </citation>
    <scope>IDENTIFICATION</scope>
</reference>
<protein>
    <recommendedName>
        <fullName evidence="10">Granzyme M</fullName>
    </recommendedName>
    <alternativeName>
        <fullName evidence="11">Met-ase</fullName>
    </alternativeName>
    <alternativeName>
        <fullName evidence="12">Natural killer cell granular protease</fullName>
    </alternativeName>
</protein>
<dbReference type="AlphaFoldDB" id="A0A3B4F257"/>
<dbReference type="CDD" id="cd00190">
    <property type="entry name" value="Tryp_SPc"/>
    <property type="match status" value="1"/>
</dbReference>
<evidence type="ECO:0000256" key="1">
    <source>
        <dbReference type="ARBA" id="ARBA00004613"/>
    </source>
</evidence>
<organism evidence="15">
    <name type="scientific">Pundamilia nyererei</name>
    <dbReference type="NCBI Taxonomy" id="303518"/>
    <lineage>
        <taxon>Eukaryota</taxon>
        <taxon>Metazoa</taxon>
        <taxon>Chordata</taxon>
        <taxon>Craniata</taxon>
        <taxon>Vertebrata</taxon>
        <taxon>Euteleostomi</taxon>
        <taxon>Actinopterygii</taxon>
        <taxon>Neopterygii</taxon>
        <taxon>Teleostei</taxon>
        <taxon>Neoteleostei</taxon>
        <taxon>Acanthomorphata</taxon>
        <taxon>Ovalentaria</taxon>
        <taxon>Cichlomorphae</taxon>
        <taxon>Cichliformes</taxon>
        <taxon>Cichlidae</taxon>
        <taxon>African cichlids</taxon>
        <taxon>Pseudocrenilabrinae</taxon>
        <taxon>Haplochromini</taxon>
        <taxon>Pundamilia</taxon>
    </lineage>
</organism>
<dbReference type="Ensembl" id="ENSPNYT00000003798.1">
    <property type="protein sequence ID" value="ENSPNYP00000003704.1"/>
    <property type="gene ID" value="ENSPNYG00000002874.1"/>
</dbReference>
<keyword evidence="3" id="KW-0645">Protease</keyword>
<dbReference type="InterPro" id="IPR009003">
    <property type="entry name" value="Peptidase_S1_PA"/>
</dbReference>
<dbReference type="Gene3D" id="2.40.10.10">
    <property type="entry name" value="Trypsin-like serine proteases"/>
    <property type="match status" value="1"/>
</dbReference>
<evidence type="ECO:0000256" key="2">
    <source>
        <dbReference type="ARBA" id="ARBA00022525"/>
    </source>
</evidence>
<dbReference type="InterPro" id="IPR043504">
    <property type="entry name" value="Peptidase_S1_PA_chymotrypsin"/>
</dbReference>
<keyword evidence="16" id="KW-1185">Reference proteome</keyword>
<dbReference type="GeneTree" id="ENSGT00910000144271"/>
<dbReference type="FunFam" id="2.40.10.10:FF:000146">
    <property type="entry name" value="Serine protease 53"/>
    <property type="match status" value="1"/>
</dbReference>
<keyword evidence="5" id="KW-0378">Hydrolase</keyword>
<feature type="signal peptide" evidence="13">
    <location>
        <begin position="1"/>
        <end position="23"/>
    </location>
</feature>
<evidence type="ECO:0000256" key="9">
    <source>
        <dbReference type="ARBA" id="ARBA00054080"/>
    </source>
</evidence>
<dbReference type="RefSeq" id="XP_005753990.1">
    <property type="nucleotide sequence ID" value="XM_005753933.1"/>
</dbReference>
<feature type="domain" description="Peptidase S1" evidence="14">
    <location>
        <begin position="26"/>
        <end position="253"/>
    </location>
</feature>
<evidence type="ECO:0000256" key="10">
    <source>
        <dbReference type="ARBA" id="ARBA00067130"/>
    </source>
</evidence>
<evidence type="ECO:0000256" key="3">
    <source>
        <dbReference type="ARBA" id="ARBA00022670"/>
    </source>
</evidence>
<dbReference type="PANTHER" id="PTHR24271">
    <property type="entry name" value="KALLIKREIN-RELATED"/>
    <property type="match status" value="1"/>
</dbReference>
<evidence type="ECO:0000256" key="6">
    <source>
        <dbReference type="ARBA" id="ARBA00022825"/>
    </source>
</evidence>
<dbReference type="InterPro" id="IPR001314">
    <property type="entry name" value="Peptidase_S1A"/>
</dbReference>
<keyword evidence="7" id="KW-0865">Zymogen</keyword>
<evidence type="ECO:0000256" key="12">
    <source>
        <dbReference type="ARBA" id="ARBA00079711"/>
    </source>
</evidence>
<dbReference type="OrthoDB" id="8440449at2759"/>
<evidence type="ECO:0000259" key="14">
    <source>
        <dbReference type="PROSITE" id="PS50240"/>
    </source>
</evidence>
<evidence type="ECO:0000256" key="4">
    <source>
        <dbReference type="ARBA" id="ARBA00022729"/>
    </source>
</evidence>
<keyword evidence="6" id="KW-0720">Serine protease</keyword>
<dbReference type="GO" id="GO:0006508">
    <property type="term" value="P:proteolysis"/>
    <property type="evidence" value="ECO:0007669"/>
    <property type="project" value="UniProtKB-KW"/>
</dbReference>
<name>A0A3B4F257_9CICH</name>
<comment type="subcellular location">
    <subcellularLocation>
        <location evidence="1">Secreted</location>
    </subcellularLocation>
</comment>
<evidence type="ECO:0000256" key="11">
    <source>
        <dbReference type="ARBA" id="ARBA00078807"/>
    </source>
</evidence>
<evidence type="ECO:0000313" key="17">
    <source>
        <dbReference type="RefSeq" id="XP_005753990.1"/>
    </source>
</evidence>
<evidence type="ECO:0000256" key="8">
    <source>
        <dbReference type="ARBA" id="ARBA00023157"/>
    </source>
</evidence>
<dbReference type="STRING" id="303518.ENSPNYP00000003704"/>
<dbReference type="GO" id="GO:0005576">
    <property type="term" value="C:extracellular region"/>
    <property type="evidence" value="ECO:0007669"/>
    <property type="project" value="UniProtKB-SubCell"/>
</dbReference>
<dbReference type="GeneID" id="102206843"/>
<dbReference type="SMART" id="SM00020">
    <property type="entry name" value="Tryp_SPc"/>
    <property type="match status" value="1"/>
</dbReference>
<dbReference type="PROSITE" id="PS50240">
    <property type="entry name" value="TRYPSIN_DOM"/>
    <property type="match status" value="1"/>
</dbReference>
<evidence type="ECO:0000313" key="16">
    <source>
        <dbReference type="Proteomes" id="UP000695023"/>
    </source>
</evidence>
<dbReference type="GO" id="GO:0004252">
    <property type="term" value="F:serine-type endopeptidase activity"/>
    <property type="evidence" value="ECO:0007669"/>
    <property type="project" value="InterPro"/>
</dbReference>
<dbReference type="PANTHER" id="PTHR24271:SF87">
    <property type="entry name" value="ARGININE ESTERASE-LIKE-RELATED"/>
    <property type="match status" value="1"/>
</dbReference>
<dbReference type="Proteomes" id="UP000695023">
    <property type="component" value="Unplaced"/>
</dbReference>
<evidence type="ECO:0000256" key="5">
    <source>
        <dbReference type="ARBA" id="ARBA00022801"/>
    </source>
</evidence>
<dbReference type="PRINTS" id="PR00722">
    <property type="entry name" value="CHYMOTRYPSIN"/>
</dbReference>
<keyword evidence="8" id="KW-1015">Disulfide bond</keyword>
<gene>
    <name evidence="17" type="primary">LOC102206843</name>
</gene>
<sequence length="257" mass="28637">MMHAVHDLMFLYLLTCLGQNGHGSEIINGKNVPQNSMQYMASVQINGKHVCGGFLVSEDFVLTAAHCYKNSPMEVVIGTHNLKKVNNNKMRYSVQTCKHPQYDKVVSGNDIMLLKLSRKLQLDKKVKPIQLARKEIKAKDNVKCQVAGWGITETNDKAVDVLRWVDVPLIDLNVCKKQWTFEKVTLPKGVICAGGIKSENGFCQGDSGGPLVCNGTAVGVASFNMKKNCIYPNRPNVYTDISKHLSWIKNILKKKQC</sequence>
<dbReference type="PROSITE" id="PS00134">
    <property type="entry name" value="TRYPSIN_HIS"/>
    <property type="match status" value="1"/>
</dbReference>
<dbReference type="SUPFAM" id="SSF50494">
    <property type="entry name" value="Trypsin-like serine proteases"/>
    <property type="match status" value="1"/>
</dbReference>
<dbReference type="InterPro" id="IPR001254">
    <property type="entry name" value="Trypsin_dom"/>
</dbReference>
<comment type="function">
    <text evidence="9">Cleaves peptide substrates after methionine, leucine, and norleucine. Physiological substrates include EZR, alpha-tubulins and the apoptosis inhibitor BIRC5/Survivin. Promotes caspase activation and subsequent apoptosis of target cells.</text>
</comment>